<sequence length="174" mass="19596">MAVWEQQGVLGGWVYAGPPVQRLTENEMVMQHSGVEGSGLWANSFQGQAPYIDGESFTNSAFDQTVYLPVFHATRQHIQRPPGDLLDVANDGRYVARQPYPYKRITTAHGIPETQIREKKRPGHIGTQETHRLGIQERRSHPDLHLRGNEQHGPQHQYQPTQGADQAQNNPSSQ</sequence>
<dbReference type="GeneID" id="54465688"/>
<evidence type="ECO:0000256" key="1">
    <source>
        <dbReference type="SAM" id="MobiDB-lite"/>
    </source>
</evidence>
<feature type="region of interest" description="Disordered" evidence="1">
    <location>
        <begin position="108"/>
        <end position="174"/>
    </location>
</feature>
<protein>
    <submittedName>
        <fullName evidence="2 4">Uncharacterized protein</fullName>
    </submittedName>
</protein>
<evidence type="ECO:0000313" key="3">
    <source>
        <dbReference type="Proteomes" id="UP000504636"/>
    </source>
</evidence>
<dbReference type="EMBL" id="MU003692">
    <property type="protein sequence ID" value="KAF2817859.1"/>
    <property type="molecule type" value="Genomic_DNA"/>
</dbReference>
<reference evidence="4" key="2">
    <citation type="submission" date="2020-04" db="EMBL/GenBank/DDBJ databases">
        <authorList>
            <consortium name="NCBI Genome Project"/>
        </authorList>
    </citation>
    <scope>NUCLEOTIDE SEQUENCE</scope>
    <source>
        <strain evidence="4">CBS 304.34</strain>
    </source>
</reference>
<name>A0A6A6ZAY1_9PEZI</name>
<dbReference type="RefSeq" id="XP_033584823.1">
    <property type="nucleotide sequence ID" value="XM_033724795.1"/>
</dbReference>
<gene>
    <name evidence="2 4" type="ORF">BDZ99DRAFT_514073</name>
</gene>
<proteinExistence type="predicted"/>
<feature type="compositionally biased region" description="Polar residues" evidence="1">
    <location>
        <begin position="152"/>
        <end position="174"/>
    </location>
</feature>
<keyword evidence="3" id="KW-1185">Reference proteome</keyword>
<evidence type="ECO:0000313" key="2">
    <source>
        <dbReference type="EMBL" id="KAF2817859.1"/>
    </source>
</evidence>
<accession>A0A6A6ZAY1</accession>
<reference evidence="4" key="3">
    <citation type="submission" date="2025-04" db="UniProtKB">
        <authorList>
            <consortium name="RefSeq"/>
        </authorList>
    </citation>
    <scope>IDENTIFICATION</scope>
    <source>
        <strain evidence="4">CBS 304.34</strain>
    </source>
</reference>
<reference evidence="2 4" key="1">
    <citation type="journal article" date="2020" name="Stud. Mycol.">
        <title>101 Dothideomycetes genomes: a test case for predicting lifestyles and emergence of pathogens.</title>
        <authorList>
            <person name="Haridas S."/>
            <person name="Albert R."/>
            <person name="Binder M."/>
            <person name="Bloem J."/>
            <person name="Labutti K."/>
            <person name="Salamov A."/>
            <person name="Andreopoulos B."/>
            <person name="Baker S."/>
            <person name="Barry K."/>
            <person name="Bills G."/>
            <person name="Bluhm B."/>
            <person name="Cannon C."/>
            <person name="Castanera R."/>
            <person name="Culley D."/>
            <person name="Daum C."/>
            <person name="Ezra D."/>
            <person name="Gonzalez J."/>
            <person name="Henrissat B."/>
            <person name="Kuo A."/>
            <person name="Liang C."/>
            <person name="Lipzen A."/>
            <person name="Lutzoni F."/>
            <person name="Magnuson J."/>
            <person name="Mondo S."/>
            <person name="Nolan M."/>
            <person name="Ohm R."/>
            <person name="Pangilinan J."/>
            <person name="Park H.-J."/>
            <person name="Ramirez L."/>
            <person name="Alfaro M."/>
            <person name="Sun H."/>
            <person name="Tritt A."/>
            <person name="Yoshinaga Y."/>
            <person name="Zwiers L.-H."/>
            <person name="Turgeon B."/>
            <person name="Goodwin S."/>
            <person name="Spatafora J."/>
            <person name="Crous P."/>
            <person name="Grigoriev I."/>
        </authorList>
    </citation>
    <scope>NUCLEOTIDE SEQUENCE</scope>
    <source>
        <strain evidence="2 4">CBS 304.34</strain>
    </source>
</reference>
<dbReference type="Proteomes" id="UP000504636">
    <property type="component" value="Unplaced"/>
</dbReference>
<feature type="compositionally biased region" description="Basic and acidic residues" evidence="1">
    <location>
        <begin position="129"/>
        <end position="150"/>
    </location>
</feature>
<evidence type="ECO:0000313" key="4">
    <source>
        <dbReference type="RefSeq" id="XP_033584823.1"/>
    </source>
</evidence>
<dbReference type="AlphaFoldDB" id="A0A6A6ZAY1"/>
<organism evidence="2">
    <name type="scientific">Mytilinidion resinicola</name>
    <dbReference type="NCBI Taxonomy" id="574789"/>
    <lineage>
        <taxon>Eukaryota</taxon>
        <taxon>Fungi</taxon>
        <taxon>Dikarya</taxon>
        <taxon>Ascomycota</taxon>
        <taxon>Pezizomycotina</taxon>
        <taxon>Dothideomycetes</taxon>
        <taxon>Pleosporomycetidae</taxon>
        <taxon>Mytilinidiales</taxon>
        <taxon>Mytilinidiaceae</taxon>
        <taxon>Mytilinidion</taxon>
    </lineage>
</organism>